<evidence type="ECO:0000313" key="7">
    <source>
        <dbReference type="EMBL" id="SDY11510.1"/>
    </source>
</evidence>
<dbReference type="PANTHER" id="PTHR20858:SF17">
    <property type="entry name" value="HYDROXYMETHYLPYRIMIDINE_PHOSPHOMETHYLPYRIMIDINE KINASE THI20-RELATED"/>
    <property type="match status" value="1"/>
</dbReference>
<evidence type="ECO:0000256" key="4">
    <source>
        <dbReference type="ARBA" id="ARBA00022840"/>
    </source>
</evidence>
<evidence type="ECO:0000259" key="5">
    <source>
        <dbReference type="Pfam" id="PF08543"/>
    </source>
</evidence>
<dbReference type="RefSeq" id="WP_089767314.1">
    <property type="nucleotide sequence ID" value="NZ_FNPB01000006.1"/>
</dbReference>
<dbReference type="FunFam" id="3.40.1190.20:FF:000003">
    <property type="entry name" value="Phosphomethylpyrimidine kinase ThiD"/>
    <property type="match status" value="1"/>
</dbReference>
<dbReference type="GO" id="GO:0009228">
    <property type="term" value="P:thiamine biosynthetic process"/>
    <property type="evidence" value="ECO:0007669"/>
    <property type="project" value="InterPro"/>
</dbReference>
<dbReference type="InterPro" id="IPR013749">
    <property type="entry name" value="PM/HMP-P_kinase-1"/>
</dbReference>
<proteinExistence type="predicted"/>
<reference evidence="8" key="1">
    <citation type="submission" date="2016-10" db="EMBL/GenBank/DDBJ databases">
        <authorList>
            <person name="Varghese N."/>
            <person name="Submissions S."/>
        </authorList>
    </citation>
    <scope>NUCLEOTIDE SEQUENCE [LARGE SCALE GENOMIC DNA]</scope>
    <source>
        <strain evidence="8">CGMCC 1.10118</strain>
    </source>
</reference>
<dbReference type="STRING" id="660517.SAMN04487946_106214"/>
<name>A0A1H3H834_9EURY</name>
<dbReference type="NCBIfam" id="TIGR00097">
    <property type="entry name" value="HMP-P_kinase"/>
    <property type="match status" value="1"/>
</dbReference>
<accession>A0A1H3H834</accession>
<dbReference type="GO" id="GO:0005524">
    <property type="term" value="F:ATP binding"/>
    <property type="evidence" value="ECO:0007669"/>
    <property type="project" value="UniProtKB-KW"/>
</dbReference>
<dbReference type="OrthoDB" id="43786at2157"/>
<evidence type="ECO:0000256" key="3">
    <source>
        <dbReference type="ARBA" id="ARBA00022777"/>
    </source>
</evidence>
<dbReference type="InterPro" id="IPR004399">
    <property type="entry name" value="HMP/HMP-P_kinase_dom"/>
</dbReference>
<keyword evidence="3 7" id="KW-0418">Kinase</keyword>
<keyword evidence="4" id="KW-0067">ATP-binding</keyword>
<dbReference type="SUPFAM" id="SSF53613">
    <property type="entry name" value="Ribokinase-like"/>
    <property type="match status" value="1"/>
</dbReference>
<dbReference type="Gene3D" id="3.40.1190.20">
    <property type="match status" value="1"/>
</dbReference>
<dbReference type="SUPFAM" id="SSF53639">
    <property type="entry name" value="AraD/HMP-PK domain-like"/>
    <property type="match status" value="1"/>
</dbReference>
<dbReference type="GO" id="GO:0005829">
    <property type="term" value="C:cytosol"/>
    <property type="evidence" value="ECO:0007669"/>
    <property type="project" value="TreeGrafter"/>
</dbReference>
<evidence type="ECO:0000259" key="6">
    <source>
        <dbReference type="Pfam" id="PF10120"/>
    </source>
</evidence>
<dbReference type="PANTHER" id="PTHR20858">
    <property type="entry name" value="PHOSPHOMETHYLPYRIMIDINE KINASE"/>
    <property type="match status" value="1"/>
</dbReference>
<dbReference type="Pfam" id="PF08543">
    <property type="entry name" value="Phos_pyr_kin"/>
    <property type="match status" value="1"/>
</dbReference>
<dbReference type="Gene3D" id="3.40.225.10">
    <property type="entry name" value="Class II aldolase/adducin N-terminal domain"/>
    <property type="match status" value="1"/>
</dbReference>
<gene>
    <name evidence="7" type="ORF">SAMN04487946_106214</name>
</gene>
<dbReference type="CDD" id="cd01169">
    <property type="entry name" value="HMPP_kinase"/>
    <property type="match status" value="1"/>
</dbReference>
<organism evidence="7 8">
    <name type="scientific">Halobellus clavatus</name>
    <dbReference type="NCBI Taxonomy" id="660517"/>
    <lineage>
        <taxon>Archaea</taxon>
        <taxon>Methanobacteriati</taxon>
        <taxon>Methanobacteriota</taxon>
        <taxon>Stenosarchaea group</taxon>
        <taxon>Halobacteria</taxon>
        <taxon>Halobacteriales</taxon>
        <taxon>Haloferacaceae</taxon>
        <taxon>Halobellus</taxon>
    </lineage>
</organism>
<dbReference type="InterPro" id="IPR029056">
    <property type="entry name" value="Ribokinase-like"/>
</dbReference>
<dbReference type="Pfam" id="PF10120">
    <property type="entry name" value="ThiN"/>
    <property type="match status" value="1"/>
</dbReference>
<dbReference type="GO" id="GO:0008902">
    <property type="term" value="F:hydroxymethylpyrimidine kinase activity"/>
    <property type="evidence" value="ECO:0007669"/>
    <property type="project" value="TreeGrafter"/>
</dbReference>
<dbReference type="EMBL" id="FNPB01000006">
    <property type="protein sequence ID" value="SDY11510.1"/>
    <property type="molecule type" value="Genomic_DNA"/>
</dbReference>
<keyword evidence="8" id="KW-1185">Reference proteome</keyword>
<evidence type="ECO:0000256" key="2">
    <source>
        <dbReference type="ARBA" id="ARBA00022741"/>
    </source>
</evidence>
<keyword evidence="2" id="KW-0547">Nucleotide-binding</keyword>
<dbReference type="GO" id="GO:0008972">
    <property type="term" value="F:phosphomethylpyrimidine kinase activity"/>
    <property type="evidence" value="ECO:0007669"/>
    <property type="project" value="InterPro"/>
</dbReference>
<dbReference type="Proteomes" id="UP000199170">
    <property type="component" value="Unassembled WGS sequence"/>
</dbReference>
<dbReference type="InterPro" id="IPR036409">
    <property type="entry name" value="Aldolase_II/adducin_N_sf"/>
</dbReference>
<evidence type="ECO:0000256" key="1">
    <source>
        <dbReference type="ARBA" id="ARBA00022679"/>
    </source>
</evidence>
<keyword evidence="1" id="KW-0808">Transferase</keyword>
<protein>
    <submittedName>
        <fullName evidence="7">Hydroxymethylpyrimidine/phosphomethylpyrimidine kinase</fullName>
    </submittedName>
</protein>
<dbReference type="AlphaFoldDB" id="A0A1H3H834"/>
<evidence type="ECO:0000313" key="8">
    <source>
        <dbReference type="Proteomes" id="UP000199170"/>
    </source>
</evidence>
<sequence>MAPETSGRPATEVRRPAPVSLPTALTIAGSDSGGGAGIQADLRTMAAHDTFPTSVVTSVTAQHTRGVDRSTVLDEADVRAQYEAVVDDFDVGAAKTGMLGTAEIVRTVSDCLATADFPVVVDPVMVATSGDRLLSRAGERAYEDLLSAATVVTPNRREAAVLVGDETDAGPSARSAGERLVELGAHAALVTDGHGAEDTVCDVLVTTEGVHEFEHPRIDTEATHGTGCSLSAAVAANLSTGLGVEAAVAGAIDFVARAVRYPLDVGQGAGAVHPLAGRRNRASERETVASVRDLVRRFVDADVSPLVPEVGMNVAGATPYAESTDEVAAVEGRLTRTMGGVEPTAGVRFGASSHLARFLLAARDHEPSLRFATNCRLSSATREGLASLDAPVEWFDRTAEPEDASTMDWAADRVFGRPGESPRAVADEGAVGKEPMIRVVGATPDEVAGIVGHLRGVAARGTPTS</sequence>
<feature type="domain" description="Thiamine-phosphate synthase ThiN" evidence="6">
    <location>
        <begin position="291"/>
        <end position="449"/>
    </location>
</feature>
<dbReference type="InterPro" id="IPR019293">
    <property type="entry name" value="ThiN"/>
</dbReference>
<feature type="domain" description="Pyridoxamine kinase/Phosphomethylpyrimidine kinase" evidence="5">
    <location>
        <begin position="31"/>
        <end position="273"/>
    </location>
</feature>